<evidence type="ECO:0000313" key="2">
    <source>
        <dbReference type="Proteomes" id="UP000410492"/>
    </source>
</evidence>
<sequence length="84" mass="9143">MRLKSEASSGCFNKCLSKTVFLTVLNAHFVHSCSLLVIDVTNSGCFLTTCSSNDNFPLNVALQWMQVLSLKSEATSGCFNKCLS</sequence>
<organism evidence="1 2">
    <name type="scientific">Callosobruchus maculatus</name>
    <name type="common">Southern cowpea weevil</name>
    <name type="synonym">Pulse bruchid</name>
    <dbReference type="NCBI Taxonomy" id="64391"/>
    <lineage>
        <taxon>Eukaryota</taxon>
        <taxon>Metazoa</taxon>
        <taxon>Ecdysozoa</taxon>
        <taxon>Arthropoda</taxon>
        <taxon>Hexapoda</taxon>
        <taxon>Insecta</taxon>
        <taxon>Pterygota</taxon>
        <taxon>Neoptera</taxon>
        <taxon>Endopterygota</taxon>
        <taxon>Coleoptera</taxon>
        <taxon>Polyphaga</taxon>
        <taxon>Cucujiformia</taxon>
        <taxon>Chrysomeloidea</taxon>
        <taxon>Chrysomelidae</taxon>
        <taxon>Bruchinae</taxon>
        <taxon>Bruchini</taxon>
        <taxon>Callosobruchus</taxon>
    </lineage>
</organism>
<reference evidence="1 2" key="1">
    <citation type="submission" date="2019-01" db="EMBL/GenBank/DDBJ databases">
        <authorList>
            <person name="Sayadi A."/>
        </authorList>
    </citation>
    <scope>NUCLEOTIDE SEQUENCE [LARGE SCALE GENOMIC DNA]</scope>
</reference>
<dbReference type="EMBL" id="CAACVG010006794">
    <property type="protein sequence ID" value="VEN41778.1"/>
    <property type="molecule type" value="Genomic_DNA"/>
</dbReference>
<proteinExistence type="predicted"/>
<accession>A0A653C2K2</accession>
<dbReference type="Proteomes" id="UP000410492">
    <property type="component" value="Unassembled WGS sequence"/>
</dbReference>
<keyword evidence="2" id="KW-1185">Reference proteome</keyword>
<name>A0A653C2K2_CALMS</name>
<gene>
    <name evidence="1" type="ORF">CALMAC_LOCUS5493</name>
</gene>
<dbReference type="AlphaFoldDB" id="A0A653C2K2"/>
<feature type="non-terminal residue" evidence="1">
    <location>
        <position position="84"/>
    </location>
</feature>
<protein>
    <submittedName>
        <fullName evidence="1">Uncharacterized protein</fullName>
    </submittedName>
</protein>
<evidence type="ECO:0000313" key="1">
    <source>
        <dbReference type="EMBL" id="VEN41778.1"/>
    </source>
</evidence>